<name>A0AAD7DJZ2_MYCRO</name>
<dbReference type="InterPro" id="IPR009071">
    <property type="entry name" value="HMG_box_dom"/>
</dbReference>
<feature type="DNA-binding region" description="HMG box" evidence="3">
    <location>
        <begin position="75"/>
        <end position="145"/>
    </location>
</feature>
<evidence type="ECO:0000259" key="5">
    <source>
        <dbReference type="PROSITE" id="PS50118"/>
    </source>
</evidence>
<dbReference type="PROSITE" id="PS50118">
    <property type="entry name" value="HMG_BOX_2"/>
    <property type="match status" value="1"/>
</dbReference>
<dbReference type="Gene3D" id="1.10.30.10">
    <property type="entry name" value="High mobility group box domain"/>
    <property type="match status" value="1"/>
</dbReference>
<feature type="domain" description="HMG box" evidence="5">
    <location>
        <begin position="75"/>
        <end position="145"/>
    </location>
</feature>
<evidence type="ECO:0000256" key="3">
    <source>
        <dbReference type="PROSITE-ProRule" id="PRU00267"/>
    </source>
</evidence>
<evidence type="ECO:0000256" key="1">
    <source>
        <dbReference type="ARBA" id="ARBA00023125"/>
    </source>
</evidence>
<dbReference type="InterPro" id="IPR051356">
    <property type="entry name" value="SOX/SOX-like_TF"/>
</dbReference>
<dbReference type="SUPFAM" id="SSF47095">
    <property type="entry name" value="HMG-box"/>
    <property type="match status" value="1"/>
</dbReference>
<dbReference type="GO" id="GO:0000981">
    <property type="term" value="F:DNA-binding transcription factor activity, RNA polymerase II-specific"/>
    <property type="evidence" value="ECO:0007669"/>
    <property type="project" value="TreeGrafter"/>
</dbReference>
<evidence type="ECO:0000256" key="2">
    <source>
        <dbReference type="ARBA" id="ARBA00023242"/>
    </source>
</evidence>
<keyword evidence="2 3" id="KW-0539">Nucleus</keyword>
<evidence type="ECO:0000313" key="6">
    <source>
        <dbReference type="EMBL" id="KAJ7693550.1"/>
    </source>
</evidence>
<dbReference type="CDD" id="cd01389">
    <property type="entry name" value="HMG-box_ROX1-like"/>
    <property type="match status" value="1"/>
</dbReference>
<dbReference type="AlphaFoldDB" id="A0AAD7DJZ2"/>
<comment type="caution">
    <text evidence="6">The sequence shown here is derived from an EMBL/GenBank/DDBJ whole genome shotgun (WGS) entry which is preliminary data.</text>
</comment>
<keyword evidence="1 3" id="KW-0238">DNA-binding</keyword>
<dbReference type="PANTHER" id="PTHR45789:SF2">
    <property type="entry name" value="FI18025P1"/>
    <property type="match status" value="1"/>
</dbReference>
<accession>A0AAD7DJZ2</accession>
<dbReference type="PANTHER" id="PTHR45789">
    <property type="entry name" value="FI18025P1"/>
    <property type="match status" value="1"/>
</dbReference>
<feature type="compositionally biased region" description="Low complexity" evidence="4">
    <location>
        <begin position="192"/>
        <end position="213"/>
    </location>
</feature>
<dbReference type="GO" id="GO:0005634">
    <property type="term" value="C:nucleus"/>
    <property type="evidence" value="ECO:0007669"/>
    <property type="project" value="UniProtKB-UniRule"/>
</dbReference>
<dbReference type="GO" id="GO:0000978">
    <property type="term" value="F:RNA polymerase II cis-regulatory region sequence-specific DNA binding"/>
    <property type="evidence" value="ECO:0007669"/>
    <property type="project" value="TreeGrafter"/>
</dbReference>
<feature type="compositionally biased region" description="Polar residues" evidence="4">
    <location>
        <begin position="221"/>
        <end position="231"/>
    </location>
</feature>
<evidence type="ECO:0000313" key="7">
    <source>
        <dbReference type="Proteomes" id="UP001221757"/>
    </source>
</evidence>
<feature type="region of interest" description="Disordered" evidence="4">
    <location>
        <begin position="40"/>
        <end position="76"/>
    </location>
</feature>
<dbReference type="EMBL" id="JARKIE010000045">
    <property type="protein sequence ID" value="KAJ7693550.1"/>
    <property type="molecule type" value="Genomic_DNA"/>
</dbReference>
<gene>
    <name evidence="6" type="ORF">B0H17DRAFT_1132358</name>
</gene>
<dbReference type="InterPro" id="IPR036910">
    <property type="entry name" value="HMG_box_dom_sf"/>
</dbReference>
<reference evidence="6" key="1">
    <citation type="submission" date="2023-03" db="EMBL/GenBank/DDBJ databases">
        <title>Massive genome expansion in bonnet fungi (Mycena s.s.) driven by repeated elements and novel gene families across ecological guilds.</title>
        <authorList>
            <consortium name="Lawrence Berkeley National Laboratory"/>
            <person name="Harder C.B."/>
            <person name="Miyauchi S."/>
            <person name="Viragh M."/>
            <person name="Kuo A."/>
            <person name="Thoen E."/>
            <person name="Andreopoulos B."/>
            <person name="Lu D."/>
            <person name="Skrede I."/>
            <person name="Drula E."/>
            <person name="Henrissat B."/>
            <person name="Morin E."/>
            <person name="Kohler A."/>
            <person name="Barry K."/>
            <person name="LaButti K."/>
            <person name="Morin E."/>
            <person name="Salamov A."/>
            <person name="Lipzen A."/>
            <person name="Mereny Z."/>
            <person name="Hegedus B."/>
            <person name="Baldrian P."/>
            <person name="Stursova M."/>
            <person name="Weitz H."/>
            <person name="Taylor A."/>
            <person name="Grigoriev I.V."/>
            <person name="Nagy L.G."/>
            <person name="Martin F."/>
            <person name="Kauserud H."/>
        </authorList>
    </citation>
    <scope>NUCLEOTIDE SEQUENCE</scope>
    <source>
        <strain evidence="6">CBHHK067</strain>
    </source>
</reference>
<protein>
    <recommendedName>
        <fullName evidence="5">HMG box domain-containing protein</fullName>
    </recommendedName>
</protein>
<proteinExistence type="predicted"/>
<evidence type="ECO:0000256" key="4">
    <source>
        <dbReference type="SAM" id="MobiDB-lite"/>
    </source>
</evidence>
<sequence>MPIVRNVSCRRRSRRFSTRTEGIISRDDDDWECAGELLYPDSDITSPSRAASPIVHTPPPPARTSHARQKPDDHIPRPPNPFIVFRSEYCVWNKQLDAAAVRDHRLVSKLAGQAWAALDGAARQKYVDLAHEKKLLHAIQYPGYTYAPRSGGKSKKRKASDDCDYEERVPQPKRRRSKGGARPLRVIVGVEASAPPSKRARVASSSRSSAPSPDYRRLQTPELSPNTSSDSEPVLYTPTPQLVCDDDDDFVPTAEIPPLDLCAVPSEKTTLSIDHTSPRQRPSLHVDGYQAPATLGFKAEIPKAARDERMWFNPDGTCNVPLAAPPPAPDSISTLWPINPEVQFTNPFQRTFASEFEDWIHTDRLD</sequence>
<organism evidence="6 7">
    <name type="scientific">Mycena rosella</name>
    <name type="common">Pink bonnet</name>
    <name type="synonym">Agaricus rosellus</name>
    <dbReference type="NCBI Taxonomy" id="1033263"/>
    <lineage>
        <taxon>Eukaryota</taxon>
        <taxon>Fungi</taxon>
        <taxon>Dikarya</taxon>
        <taxon>Basidiomycota</taxon>
        <taxon>Agaricomycotina</taxon>
        <taxon>Agaricomycetes</taxon>
        <taxon>Agaricomycetidae</taxon>
        <taxon>Agaricales</taxon>
        <taxon>Marasmiineae</taxon>
        <taxon>Mycenaceae</taxon>
        <taxon>Mycena</taxon>
    </lineage>
</organism>
<dbReference type="Proteomes" id="UP001221757">
    <property type="component" value="Unassembled WGS sequence"/>
</dbReference>
<keyword evidence="7" id="KW-1185">Reference proteome</keyword>
<feature type="region of interest" description="Disordered" evidence="4">
    <location>
        <begin position="146"/>
        <end position="236"/>
    </location>
</feature>